<name>A0A397UVY8_9GLOM</name>
<evidence type="ECO:0000313" key="3">
    <source>
        <dbReference type="Proteomes" id="UP000266673"/>
    </source>
</evidence>
<proteinExistence type="predicted"/>
<dbReference type="OrthoDB" id="2413009at2759"/>
<accession>A0A397UVY8</accession>
<keyword evidence="3" id="KW-1185">Reference proteome</keyword>
<dbReference type="STRING" id="44941.A0A397UVY8"/>
<gene>
    <name evidence="2" type="ORF">C2G38_2042456</name>
</gene>
<evidence type="ECO:0000313" key="2">
    <source>
        <dbReference type="EMBL" id="RIB11683.1"/>
    </source>
</evidence>
<dbReference type="AlphaFoldDB" id="A0A397UVY8"/>
<reference evidence="2 3" key="1">
    <citation type="submission" date="2018-06" db="EMBL/GenBank/DDBJ databases">
        <title>Comparative genomics reveals the genomic features of Rhizophagus irregularis, R. cerebriforme, R. diaphanum and Gigaspora rosea, and their symbiotic lifestyle signature.</title>
        <authorList>
            <person name="Morin E."/>
            <person name="San Clemente H."/>
            <person name="Chen E.C.H."/>
            <person name="De La Providencia I."/>
            <person name="Hainaut M."/>
            <person name="Kuo A."/>
            <person name="Kohler A."/>
            <person name="Murat C."/>
            <person name="Tang N."/>
            <person name="Roy S."/>
            <person name="Loubradou J."/>
            <person name="Henrissat B."/>
            <person name="Grigoriev I.V."/>
            <person name="Corradi N."/>
            <person name="Roux C."/>
            <person name="Martin F.M."/>
        </authorList>
    </citation>
    <scope>NUCLEOTIDE SEQUENCE [LARGE SCALE GENOMIC DNA]</scope>
    <source>
        <strain evidence="2 3">DAOM 194757</strain>
    </source>
</reference>
<evidence type="ECO:0000256" key="1">
    <source>
        <dbReference type="SAM" id="MobiDB-lite"/>
    </source>
</evidence>
<feature type="region of interest" description="Disordered" evidence="1">
    <location>
        <begin position="22"/>
        <end position="44"/>
    </location>
</feature>
<feature type="compositionally biased region" description="Polar residues" evidence="1">
    <location>
        <begin position="27"/>
        <end position="39"/>
    </location>
</feature>
<comment type="caution">
    <text evidence="2">The sequence shown here is derived from an EMBL/GenBank/DDBJ whole genome shotgun (WGS) entry which is preliminary data.</text>
</comment>
<sequence>MSLDSLIDAFDAYESIHEDKDDYVEVDSSSTAESSGNSDIESDIDFENPTQALDNELLSDIQLKDQFEQPLIQLTKYNIVSNIQYHLTPIEYPTTSEEGIAYIFCIEKWDNPSSLFKDIQYSVGEPKGLHSKVFCPFLGVNCHETIKTCRGIKVCEIANMDIAKTPYTNVNPDTDLILHNDNNLTNEEDQIKINTIG</sequence>
<protein>
    <submittedName>
        <fullName evidence="2">Uncharacterized protein</fullName>
    </submittedName>
</protein>
<organism evidence="2 3">
    <name type="scientific">Gigaspora rosea</name>
    <dbReference type="NCBI Taxonomy" id="44941"/>
    <lineage>
        <taxon>Eukaryota</taxon>
        <taxon>Fungi</taxon>
        <taxon>Fungi incertae sedis</taxon>
        <taxon>Mucoromycota</taxon>
        <taxon>Glomeromycotina</taxon>
        <taxon>Glomeromycetes</taxon>
        <taxon>Diversisporales</taxon>
        <taxon>Gigasporaceae</taxon>
        <taxon>Gigaspora</taxon>
    </lineage>
</organism>
<dbReference type="Proteomes" id="UP000266673">
    <property type="component" value="Unassembled WGS sequence"/>
</dbReference>
<dbReference type="EMBL" id="QKWP01001106">
    <property type="protein sequence ID" value="RIB11683.1"/>
    <property type="molecule type" value="Genomic_DNA"/>
</dbReference>